<evidence type="ECO:0000313" key="1">
    <source>
        <dbReference type="EMBL" id="JAD68222.1"/>
    </source>
</evidence>
<proteinExistence type="predicted"/>
<reference evidence="1" key="1">
    <citation type="submission" date="2014-09" db="EMBL/GenBank/DDBJ databases">
        <authorList>
            <person name="Magalhaes I.L.F."/>
            <person name="Oliveira U."/>
            <person name="Santos F.R."/>
            <person name="Vidigal T.H.D.A."/>
            <person name="Brescovit A.D."/>
            <person name="Santos A.J."/>
        </authorList>
    </citation>
    <scope>NUCLEOTIDE SEQUENCE</scope>
    <source>
        <tissue evidence="1">Shoot tissue taken approximately 20 cm above the soil surface</tissue>
    </source>
</reference>
<sequence>MGCSSNALNIWLLRIEISKREGSLVCILYFFPSIPYQC</sequence>
<protein>
    <submittedName>
        <fullName evidence="1">Uncharacterized protein</fullName>
    </submittedName>
</protein>
<dbReference type="AlphaFoldDB" id="A0A0A9C9N4"/>
<dbReference type="EMBL" id="GBRH01229673">
    <property type="protein sequence ID" value="JAD68222.1"/>
    <property type="molecule type" value="Transcribed_RNA"/>
</dbReference>
<organism evidence="1">
    <name type="scientific">Arundo donax</name>
    <name type="common">Giant reed</name>
    <name type="synonym">Donax arundinaceus</name>
    <dbReference type="NCBI Taxonomy" id="35708"/>
    <lineage>
        <taxon>Eukaryota</taxon>
        <taxon>Viridiplantae</taxon>
        <taxon>Streptophyta</taxon>
        <taxon>Embryophyta</taxon>
        <taxon>Tracheophyta</taxon>
        <taxon>Spermatophyta</taxon>
        <taxon>Magnoliopsida</taxon>
        <taxon>Liliopsida</taxon>
        <taxon>Poales</taxon>
        <taxon>Poaceae</taxon>
        <taxon>PACMAD clade</taxon>
        <taxon>Arundinoideae</taxon>
        <taxon>Arundineae</taxon>
        <taxon>Arundo</taxon>
    </lineage>
</organism>
<name>A0A0A9C9N4_ARUDO</name>
<reference evidence="1" key="2">
    <citation type="journal article" date="2015" name="Data Brief">
        <title>Shoot transcriptome of the giant reed, Arundo donax.</title>
        <authorList>
            <person name="Barrero R.A."/>
            <person name="Guerrero F.D."/>
            <person name="Moolhuijzen P."/>
            <person name="Goolsby J.A."/>
            <person name="Tidwell J."/>
            <person name="Bellgard S.E."/>
            <person name="Bellgard M.I."/>
        </authorList>
    </citation>
    <scope>NUCLEOTIDE SEQUENCE</scope>
    <source>
        <tissue evidence="1">Shoot tissue taken approximately 20 cm above the soil surface</tissue>
    </source>
</reference>
<accession>A0A0A9C9N4</accession>